<evidence type="ECO:0000313" key="3">
    <source>
        <dbReference type="Proteomes" id="UP000284163"/>
    </source>
</evidence>
<dbReference type="EMBL" id="QSDK01000020">
    <property type="protein sequence ID" value="RGY75150.1"/>
    <property type="molecule type" value="Genomic_DNA"/>
</dbReference>
<dbReference type="Proteomes" id="UP000284163">
    <property type="component" value="Unassembled WGS sequence"/>
</dbReference>
<sequence>MSEEERIWADTLADAVEPANEYARRIRRKYMVSDRNDRYGIDHTLNIIGQAFLAAWNTKPARDHDGERRHDDRGGRRGPPIGKRAPGRAAAR</sequence>
<feature type="compositionally biased region" description="Basic and acidic residues" evidence="1">
    <location>
        <begin position="60"/>
        <end position="75"/>
    </location>
</feature>
<reference evidence="2 3" key="1">
    <citation type="submission" date="2018-08" db="EMBL/GenBank/DDBJ databases">
        <title>A genome reference for cultivated species of the human gut microbiota.</title>
        <authorList>
            <person name="Zou Y."/>
            <person name="Xue W."/>
            <person name="Luo G."/>
        </authorList>
    </citation>
    <scope>NUCLEOTIDE SEQUENCE [LARGE SCALE GENOMIC DNA]</scope>
    <source>
        <strain evidence="2 3">CF01-1</strain>
    </source>
</reference>
<organism evidence="2 3">
    <name type="scientific">Bifidobacterium pseudocatenulatum</name>
    <dbReference type="NCBI Taxonomy" id="28026"/>
    <lineage>
        <taxon>Bacteria</taxon>
        <taxon>Bacillati</taxon>
        <taxon>Actinomycetota</taxon>
        <taxon>Actinomycetes</taxon>
        <taxon>Bifidobacteriales</taxon>
        <taxon>Bifidobacteriaceae</taxon>
        <taxon>Bifidobacterium</taxon>
    </lineage>
</organism>
<feature type="region of interest" description="Disordered" evidence="1">
    <location>
        <begin position="57"/>
        <end position="92"/>
    </location>
</feature>
<evidence type="ECO:0000256" key="1">
    <source>
        <dbReference type="SAM" id="MobiDB-lite"/>
    </source>
</evidence>
<dbReference type="AlphaFoldDB" id="A0A413KAV3"/>
<comment type="caution">
    <text evidence="2">The sequence shown here is derived from an EMBL/GenBank/DDBJ whole genome shotgun (WGS) entry which is preliminary data.</text>
</comment>
<protein>
    <submittedName>
        <fullName evidence="2">Uncharacterized protein</fullName>
    </submittedName>
</protein>
<gene>
    <name evidence="2" type="ORF">DXA22_09350</name>
</gene>
<accession>A0A413KAV3</accession>
<feature type="compositionally biased region" description="Low complexity" evidence="1">
    <location>
        <begin position="78"/>
        <end position="92"/>
    </location>
</feature>
<proteinExistence type="predicted"/>
<name>A0A413KAV3_BIFPS</name>
<evidence type="ECO:0000313" key="2">
    <source>
        <dbReference type="EMBL" id="RGY75150.1"/>
    </source>
</evidence>